<proteinExistence type="predicted"/>
<protein>
    <submittedName>
        <fullName evidence="2">Uncharacterized protein</fullName>
    </submittedName>
</protein>
<keyword evidence="3" id="KW-1185">Reference proteome</keyword>
<evidence type="ECO:0000256" key="1">
    <source>
        <dbReference type="SAM" id="MobiDB-lite"/>
    </source>
</evidence>
<dbReference type="EMBL" id="FNSN01000003">
    <property type="protein sequence ID" value="SEB46355.1"/>
    <property type="molecule type" value="Genomic_DNA"/>
</dbReference>
<dbReference type="Proteomes" id="UP000182652">
    <property type="component" value="Unassembled WGS sequence"/>
</dbReference>
<sequence>MAEHESTPAGLDGEIVQKMTASLDGPAAVPQISLGASAVGGDSARPVWPDGNGKHRHPKDHFSNPGRSGNAAGVNAVHRTSRPQMPHSH</sequence>
<name>A0A1H4JK63_9MICC</name>
<organism evidence="2 3">
    <name type="scientific">Arthrobacter woluwensis</name>
    <dbReference type="NCBI Taxonomy" id="156980"/>
    <lineage>
        <taxon>Bacteria</taxon>
        <taxon>Bacillati</taxon>
        <taxon>Actinomycetota</taxon>
        <taxon>Actinomycetes</taxon>
        <taxon>Micrococcales</taxon>
        <taxon>Micrococcaceae</taxon>
        <taxon>Arthrobacter</taxon>
    </lineage>
</organism>
<dbReference type="RefSeq" id="WP_066216682.1">
    <property type="nucleotide sequence ID" value="NZ_FNSN01000003.1"/>
</dbReference>
<evidence type="ECO:0000313" key="3">
    <source>
        <dbReference type="Proteomes" id="UP000182652"/>
    </source>
</evidence>
<dbReference type="AlphaFoldDB" id="A0A1H4JK63"/>
<accession>A0A1H4JK63</accession>
<gene>
    <name evidence="2" type="ORF">SAMN04489745_0217</name>
</gene>
<reference evidence="2 3" key="1">
    <citation type="submission" date="2016-10" db="EMBL/GenBank/DDBJ databases">
        <authorList>
            <person name="de Groot N.N."/>
        </authorList>
    </citation>
    <scope>NUCLEOTIDE SEQUENCE [LARGE SCALE GENOMIC DNA]</scope>
    <source>
        <strain evidence="2 3">DSM 10495</strain>
    </source>
</reference>
<feature type="region of interest" description="Disordered" evidence="1">
    <location>
        <begin position="34"/>
        <end position="89"/>
    </location>
</feature>
<evidence type="ECO:0000313" key="2">
    <source>
        <dbReference type="EMBL" id="SEB46355.1"/>
    </source>
</evidence>